<keyword evidence="2" id="KW-1185">Reference proteome</keyword>
<name>A0ACB7Y200_9ERIC</name>
<evidence type="ECO:0000313" key="1">
    <source>
        <dbReference type="EMBL" id="KAH7847561.1"/>
    </source>
</evidence>
<protein>
    <submittedName>
        <fullName evidence="1">Uncharacterized protein</fullName>
    </submittedName>
</protein>
<dbReference type="Proteomes" id="UP000828048">
    <property type="component" value="Chromosome 5"/>
</dbReference>
<reference evidence="1 2" key="1">
    <citation type="journal article" date="2021" name="Hortic Res">
        <title>High-quality reference genome and annotation aids understanding of berry development for evergreen blueberry (Vaccinium darrowii).</title>
        <authorList>
            <person name="Yu J."/>
            <person name="Hulse-Kemp A.M."/>
            <person name="Babiker E."/>
            <person name="Staton M."/>
        </authorList>
    </citation>
    <scope>NUCLEOTIDE SEQUENCE [LARGE SCALE GENOMIC DNA]</scope>
    <source>
        <strain evidence="2">cv. NJ 8807/NJ 8810</strain>
        <tissue evidence="1">Young leaf</tissue>
    </source>
</reference>
<organism evidence="1 2">
    <name type="scientific">Vaccinium darrowii</name>
    <dbReference type="NCBI Taxonomy" id="229202"/>
    <lineage>
        <taxon>Eukaryota</taxon>
        <taxon>Viridiplantae</taxon>
        <taxon>Streptophyta</taxon>
        <taxon>Embryophyta</taxon>
        <taxon>Tracheophyta</taxon>
        <taxon>Spermatophyta</taxon>
        <taxon>Magnoliopsida</taxon>
        <taxon>eudicotyledons</taxon>
        <taxon>Gunneridae</taxon>
        <taxon>Pentapetalae</taxon>
        <taxon>asterids</taxon>
        <taxon>Ericales</taxon>
        <taxon>Ericaceae</taxon>
        <taxon>Vaccinioideae</taxon>
        <taxon>Vaccinieae</taxon>
        <taxon>Vaccinium</taxon>
    </lineage>
</organism>
<proteinExistence type="predicted"/>
<dbReference type="EMBL" id="CM037155">
    <property type="protein sequence ID" value="KAH7847561.1"/>
    <property type="molecule type" value="Genomic_DNA"/>
</dbReference>
<comment type="caution">
    <text evidence="1">The sequence shown here is derived from an EMBL/GenBank/DDBJ whole genome shotgun (WGS) entry which is preliminary data.</text>
</comment>
<accession>A0ACB7Y200</accession>
<evidence type="ECO:0000313" key="2">
    <source>
        <dbReference type="Proteomes" id="UP000828048"/>
    </source>
</evidence>
<sequence>MPHRNSTTRKDQPNTTLTLRRSPRLLTKNLPPAEYPQTPDTQSEKTHKRYQELKSGSKFSGKLETGSRRSATVNGNVCLRRSPRFSGYKSTTTDEKIGSSEVNRKGLLNVGEAEVGINRSKEILPKIEKRVSRHSSRGVDECVKKITEEGLSVVECAKVCGSPSKQFMDRSEKMTKRNSAVEKVKGNGFLRSTCTGIFDEEDFLDVKGAEVGGNSGKKYGIKSENRINRSSAAKSGKRNGFIWSASTGIFDKNECFLDVERDKMGGNSCKRNGGKLEKKAICGSGASVELGGGEGDTPILEEEMFLEYAVEAVYSSQKDSRYLKKRCERSSSAHDKKHMSRLSGLYGATLASPPVLKPVKNKALHEKYIDHLHCREVKRRAAKALHGKENRKETCIDIQKTDAIKAAKDALVLDAKEVIHQFHHVKVRDSCNFPDFEDDFVEGDDYEVEDEP</sequence>
<gene>
    <name evidence="1" type="ORF">Vadar_027606</name>
</gene>